<dbReference type="EMBL" id="GBXM01030789">
    <property type="protein sequence ID" value="JAH77788.1"/>
    <property type="molecule type" value="Transcribed_RNA"/>
</dbReference>
<organism evidence="1">
    <name type="scientific">Anguilla anguilla</name>
    <name type="common">European freshwater eel</name>
    <name type="synonym">Muraena anguilla</name>
    <dbReference type="NCBI Taxonomy" id="7936"/>
    <lineage>
        <taxon>Eukaryota</taxon>
        <taxon>Metazoa</taxon>
        <taxon>Chordata</taxon>
        <taxon>Craniata</taxon>
        <taxon>Vertebrata</taxon>
        <taxon>Euteleostomi</taxon>
        <taxon>Actinopterygii</taxon>
        <taxon>Neopterygii</taxon>
        <taxon>Teleostei</taxon>
        <taxon>Anguilliformes</taxon>
        <taxon>Anguillidae</taxon>
        <taxon>Anguilla</taxon>
    </lineage>
</organism>
<sequence>MTTAQFLQDCWYELQARLLSLNADSLIKVS</sequence>
<evidence type="ECO:0000313" key="1">
    <source>
        <dbReference type="EMBL" id="JAH77788.1"/>
    </source>
</evidence>
<dbReference type="AlphaFoldDB" id="A0A0E9VKR1"/>
<accession>A0A0E9VKR1</accession>
<name>A0A0E9VKR1_ANGAN</name>
<proteinExistence type="predicted"/>
<reference evidence="1" key="2">
    <citation type="journal article" date="2015" name="Fish Shellfish Immunol.">
        <title>Early steps in the European eel (Anguilla anguilla)-Vibrio vulnificus interaction in the gills: Role of the RtxA13 toxin.</title>
        <authorList>
            <person name="Callol A."/>
            <person name="Pajuelo D."/>
            <person name="Ebbesson L."/>
            <person name="Teles M."/>
            <person name="MacKenzie S."/>
            <person name="Amaro C."/>
        </authorList>
    </citation>
    <scope>NUCLEOTIDE SEQUENCE</scope>
</reference>
<protein>
    <submittedName>
        <fullName evidence="1">Uncharacterized protein</fullName>
    </submittedName>
</protein>
<reference evidence="1" key="1">
    <citation type="submission" date="2014-11" db="EMBL/GenBank/DDBJ databases">
        <authorList>
            <person name="Amaro Gonzalez C."/>
        </authorList>
    </citation>
    <scope>NUCLEOTIDE SEQUENCE</scope>
</reference>